<evidence type="ECO:0000313" key="3">
    <source>
        <dbReference type="Proteomes" id="UP000199024"/>
    </source>
</evidence>
<keyword evidence="1" id="KW-0472">Membrane</keyword>
<keyword evidence="1" id="KW-1133">Transmembrane helix</keyword>
<dbReference type="AlphaFoldDB" id="A0A1I6MZJ0"/>
<evidence type="ECO:0000313" key="2">
    <source>
        <dbReference type="EMBL" id="SFS21106.1"/>
    </source>
</evidence>
<protein>
    <submittedName>
        <fullName evidence="2">Uncharacterized protein</fullName>
    </submittedName>
</protein>
<keyword evidence="1" id="KW-0812">Transmembrane</keyword>
<name>A0A1I6MZJ0_9BACT</name>
<sequence>MASQNSDLGHKNKFNVDLLAITIALTLAALIRFNIIPHIGF</sequence>
<dbReference type="STRING" id="474950.SAMN05421771_4042"/>
<reference evidence="2 3" key="1">
    <citation type="submission" date="2016-10" db="EMBL/GenBank/DDBJ databases">
        <authorList>
            <person name="de Groot N.N."/>
        </authorList>
    </citation>
    <scope>NUCLEOTIDE SEQUENCE [LARGE SCALE GENOMIC DNA]</scope>
    <source>
        <strain evidence="2 3">DSM 21001</strain>
    </source>
</reference>
<keyword evidence="3" id="KW-1185">Reference proteome</keyword>
<proteinExistence type="predicted"/>
<dbReference type="EMBL" id="FOZL01000002">
    <property type="protein sequence ID" value="SFS21106.1"/>
    <property type="molecule type" value="Genomic_DNA"/>
</dbReference>
<feature type="transmembrane region" description="Helical" evidence="1">
    <location>
        <begin position="18"/>
        <end position="35"/>
    </location>
</feature>
<dbReference type="Proteomes" id="UP000199024">
    <property type="component" value="Unassembled WGS sequence"/>
</dbReference>
<dbReference type="RefSeq" id="WP_281245528.1">
    <property type="nucleotide sequence ID" value="NZ_FOZL01000002.1"/>
</dbReference>
<evidence type="ECO:0000256" key="1">
    <source>
        <dbReference type="SAM" id="Phobius"/>
    </source>
</evidence>
<accession>A0A1I6MZJ0</accession>
<organism evidence="2 3">
    <name type="scientific">Granulicella pectinivorans</name>
    <dbReference type="NCBI Taxonomy" id="474950"/>
    <lineage>
        <taxon>Bacteria</taxon>
        <taxon>Pseudomonadati</taxon>
        <taxon>Acidobacteriota</taxon>
        <taxon>Terriglobia</taxon>
        <taxon>Terriglobales</taxon>
        <taxon>Acidobacteriaceae</taxon>
        <taxon>Granulicella</taxon>
    </lineage>
</organism>
<gene>
    <name evidence="2" type="ORF">SAMN05421771_4042</name>
</gene>